<dbReference type="SMART" id="SM00829">
    <property type="entry name" value="PKS_ER"/>
    <property type="match status" value="1"/>
</dbReference>
<dbReference type="Proteomes" id="UP000588491">
    <property type="component" value="Unassembled WGS sequence"/>
</dbReference>
<dbReference type="CDD" id="cd08267">
    <property type="entry name" value="MDR1"/>
    <property type="match status" value="1"/>
</dbReference>
<dbReference type="InterPro" id="IPR020843">
    <property type="entry name" value="ER"/>
</dbReference>
<dbReference type="PANTHER" id="PTHR44013:SF1">
    <property type="entry name" value="ZINC-TYPE ALCOHOL DEHYDROGENASE-LIKE PROTEIN C16A3.02C"/>
    <property type="match status" value="1"/>
</dbReference>
<dbReference type="Pfam" id="PF13602">
    <property type="entry name" value="ADH_zinc_N_2"/>
    <property type="match status" value="1"/>
</dbReference>
<dbReference type="InterPro" id="IPR052733">
    <property type="entry name" value="Chloroplast_QOR"/>
</dbReference>
<dbReference type="GO" id="GO:0008270">
    <property type="term" value="F:zinc ion binding"/>
    <property type="evidence" value="ECO:0007669"/>
    <property type="project" value="InterPro"/>
</dbReference>
<comment type="caution">
    <text evidence="2">The sequence shown here is derived from an EMBL/GenBank/DDBJ whole genome shotgun (WGS) entry which is preliminary data.</text>
</comment>
<sequence length="332" mass="36029">MKKEFKEIKKKAIISEKYGTPDTLKVGEVDKPIPKDKEVLVKVYASSINFGNLALLTGKPLPVRLAFGLKKPKYRIPGGDIAGVVEAIGKDVTKLQIGNRVYGDLASSGWGAFAEYAAVDEKVLALMPSNLSFTEIAGVPMAGTTALQAIRDIGKVRAGQNVLIHGASGGVGTFAVQIAKALGAEVTAVVSTRNVDIVKSLGADHVIDYKKDYFANDSKTFDVIFGVNGSQSIFTYKKKLKENGVFIHVGGANSQFYQTMLLGPLLSLFGKKKFIPFLQRPNQQDLVFINGLIEEGKVKPVMDRSYSLKEVPKAFQYFEKGHAQGKVIITIE</sequence>
<dbReference type="AlphaFoldDB" id="A0A7Y0K636"/>
<evidence type="ECO:0000313" key="3">
    <source>
        <dbReference type="Proteomes" id="UP000588491"/>
    </source>
</evidence>
<dbReference type="InterPro" id="IPR013154">
    <property type="entry name" value="ADH-like_N"/>
</dbReference>
<reference evidence="2 3" key="1">
    <citation type="submission" date="2020-04" db="EMBL/GenBank/DDBJ databases">
        <title>Bacillus sp. UniB3 isolated from commercial digestive syrup.</title>
        <authorList>
            <person name="Thorat V."/>
            <person name="Kirdat K."/>
            <person name="Tiwarekar B."/>
            <person name="Yadav A."/>
        </authorList>
    </citation>
    <scope>NUCLEOTIDE SEQUENCE [LARGE SCALE GENOMIC DNA]</scope>
    <source>
        <strain evidence="2 3">UniB3</strain>
    </source>
</reference>
<dbReference type="SUPFAM" id="SSF50129">
    <property type="entry name" value="GroES-like"/>
    <property type="match status" value="1"/>
</dbReference>
<keyword evidence="3" id="KW-1185">Reference proteome</keyword>
<dbReference type="Pfam" id="PF08240">
    <property type="entry name" value="ADH_N"/>
    <property type="match status" value="1"/>
</dbReference>
<organism evidence="2 3">
    <name type="scientific">Niallia alba</name>
    <dbReference type="NCBI Taxonomy" id="2729105"/>
    <lineage>
        <taxon>Bacteria</taxon>
        <taxon>Bacillati</taxon>
        <taxon>Bacillota</taxon>
        <taxon>Bacilli</taxon>
        <taxon>Bacillales</taxon>
        <taxon>Bacillaceae</taxon>
        <taxon>Niallia</taxon>
    </lineage>
</organism>
<accession>A0A7Y0K636</accession>
<dbReference type="InterPro" id="IPR002364">
    <property type="entry name" value="Quin_OxRdtase/zeta-crystal_CS"/>
</dbReference>
<evidence type="ECO:0000313" key="2">
    <source>
        <dbReference type="EMBL" id="NMO76467.1"/>
    </source>
</evidence>
<dbReference type="Gene3D" id="3.90.180.10">
    <property type="entry name" value="Medium-chain alcohol dehydrogenases, catalytic domain"/>
    <property type="match status" value="1"/>
</dbReference>
<dbReference type="SUPFAM" id="SSF51735">
    <property type="entry name" value="NAD(P)-binding Rossmann-fold domains"/>
    <property type="match status" value="1"/>
</dbReference>
<dbReference type="InterPro" id="IPR011032">
    <property type="entry name" value="GroES-like_sf"/>
</dbReference>
<name>A0A7Y0K636_9BACI</name>
<dbReference type="EMBL" id="JABBPK010000001">
    <property type="protein sequence ID" value="NMO76467.1"/>
    <property type="molecule type" value="Genomic_DNA"/>
</dbReference>
<proteinExistence type="predicted"/>
<dbReference type="InterPro" id="IPR036291">
    <property type="entry name" value="NAD(P)-bd_dom_sf"/>
</dbReference>
<protein>
    <submittedName>
        <fullName evidence="2">NAD(P)-dependent alcohol dehydrogenase</fullName>
    </submittedName>
</protein>
<dbReference type="GO" id="GO:0016491">
    <property type="term" value="F:oxidoreductase activity"/>
    <property type="evidence" value="ECO:0007669"/>
    <property type="project" value="InterPro"/>
</dbReference>
<dbReference type="PROSITE" id="PS01162">
    <property type="entry name" value="QOR_ZETA_CRYSTAL"/>
    <property type="match status" value="1"/>
</dbReference>
<feature type="domain" description="Enoyl reductase (ER)" evidence="1">
    <location>
        <begin position="19"/>
        <end position="329"/>
    </location>
</feature>
<evidence type="ECO:0000259" key="1">
    <source>
        <dbReference type="SMART" id="SM00829"/>
    </source>
</evidence>
<gene>
    <name evidence="2" type="ORF">HHU08_05595</name>
</gene>
<dbReference type="PANTHER" id="PTHR44013">
    <property type="entry name" value="ZINC-TYPE ALCOHOL DEHYDROGENASE-LIKE PROTEIN C16A3.02C"/>
    <property type="match status" value="1"/>
</dbReference>
<dbReference type="Gene3D" id="3.40.50.720">
    <property type="entry name" value="NAD(P)-binding Rossmann-like Domain"/>
    <property type="match status" value="1"/>
</dbReference>